<evidence type="ECO:0000256" key="4">
    <source>
        <dbReference type="ARBA" id="ARBA00022679"/>
    </source>
</evidence>
<dbReference type="InterPro" id="IPR008271">
    <property type="entry name" value="Ser/Thr_kinase_AS"/>
</dbReference>
<keyword evidence="4" id="KW-0808">Transferase</keyword>
<dbReference type="Gene3D" id="1.10.510.10">
    <property type="entry name" value="Transferase(Phosphotransferase) domain 1"/>
    <property type="match status" value="1"/>
</dbReference>
<dbReference type="AlphaFoldDB" id="A0A1J4KUY5"/>
<dbReference type="GeneID" id="94832542"/>
<dbReference type="FunFam" id="1.10.510.10:FF:000008">
    <property type="entry name" value="Non-specific serine/threonine protein kinase"/>
    <property type="match status" value="1"/>
</dbReference>
<feature type="binding site" evidence="8">
    <location>
        <position position="142"/>
    </location>
    <ligand>
        <name>ATP</name>
        <dbReference type="ChEBI" id="CHEBI:30616"/>
    </ligand>
</feature>
<dbReference type="RefSeq" id="XP_068368249.1">
    <property type="nucleotide sequence ID" value="XM_068497838.1"/>
</dbReference>
<evidence type="ECO:0000256" key="1">
    <source>
        <dbReference type="ARBA" id="ARBA00006935"/>
    </source>
</evidence>
<comment type="caution">
    <text evidence="12">The sequence shown here is derived from an EMBL/GenBank/DDBJ whole genome shotgun (WGS) entry which is preliminary data.</text>
</comment>
<dbReference type="PROSITE" id="PS50011">
    <property type="entry name" value="PROTEIN_KINASE_DOM"/>
    <property type="match status" value="1"/>
</dbReference>
<dbReference type="Pfam" id="PF00169">
    <property type="entry name" value="PH"/>
    <property type="match status" value="1"/>
</dbReference>
<evidence type="ECO:0000313" key="13">
    <source>
        <dbReference type="Proteomes" id="UP000179807"/>
    </source>
</evidence>
<dbReference type="GO" id="GO:0005524">
    <property type="term" value="F:ATP binding"/>
    <property type="evidence" value="ECO:0007669"/>
    <property type="project" value="UniProtKB-UniRule"/>
</dbReference>
<dbReference type="InterPro" id="IPR000719">
    <property type="entry name" value="Prot_kinase_dom"/>
</dbReference>
<evidence type="ECO:0000256" key="3">
    <source>
        <dbReference type="ARBA" id="ARBA00022553"/>
    </source>
</evidence>
<dbReference type="EMBL" id="MLAK01000272">
    <property type="protein sequence ID" value="OHT15113.1"/>
    <property type="molecule type" value="Genomic_DNA"/>
</dbReference>
<keyword evidence="5 8" id="KW-0547">Nucleotide-binding</keyword>
<evidence type="ECO:0000256" key="5">
    <source>
        <dbReference type="ARBA" id="ARBA00022741"/>
    </source>
</evidence>
<evidence type="ECO:0000313" key="12">
    <source>
        <dbReference type="EMBL" id="OHT15113.1"/>
    </source>
</evidence>
<dbReference type="InterPro" id="IPR011993">
    <property type="entry name" value="PH-like_dom_sf"/>
</dbReference>
<dbReference type="SUPFAM" id="SSF50729">
    <property type="entry name" value="PH domain-like"/>
    <property type="match status" value="1"/>
</dbReference>
<dbReference type="PROSITE" id="PS50003">
    <property type="entry name" value="PH_DOMAIN"/>
    <property type="match status" value="1"/>
</dbReference>
<proteinExistence type="inferred from homology"/>
<dbReference type="InterPro" id="IPR001849">
    <property type="entry name" value="PH_domain"/>
</dbReference>
<evidence type="ECO:0000256" key="6">
    <source>
        <dbReference type="ARBA" id="ARBA00022777"/>
    </source>
</evidence>
<evidence type="ECO:0000256" key="2">
    <source>
        <dbReference type="ARBA" id="ARBA00022527"/>
    </source>
</evidence>
<keyword evidence="13" id="KW-1185">Reference proteome</keyword>
<keyword evidence="7 8" id="KW-0067">ATP-binding</keyword>
<dbReference type="FunFam" id="2.30.29.30:FF:000350">
    <property type="entry name" value="AGC family protein kinase"/>
    <property type="match status" value="1"/>
</dbReference>
<dbReference type="SMART" id="SM00233">
    <property type="entry name" value="PH"/>
    <property type="match status" value="1"/>
</dbReference>
<dbReference type="InterPro" id="IPR045270">
    <property type="entry name" value="STKc_AGC"/>
</dbReference>
<dbReference type="Pfam" id="PF00069">
    <property type="entry name" value="Pkinase"/>
    <property type="match status" value="1"/>
</dbReference>
<feature type="domain" description="Protein kinase" evidence="11">
    <location>
        <begin position="109"/>
        <end position="361"/>
    </location>
</feature>
<keyword evidence="3" id="KW-0597">Phosphoprotein</keyword>
<dbReference type="CDD" id="cd05123">
    <property type="entry name" value="STKc_AGC"/>
    <property type="match status" value="1"/>
</dbReference>
<gene>
    <name evidence="12" type="ORF">TRFO_14475</name>
</gene>
<dbReference type="PROSITE" id="PS00107">
    <property type="entry name" value="PROTEIN_KINASE_ATP"/>
    <property type="match status" value="1"/>
</dbReference>
<dbReference type="OrthoDB" id="10047816at2759"/>
<sequence length="434" mass="50333">MNKKDNKAQTSGTLQRKVFLVWTKRFAVFDNTKFTLYKDKGQKKIDIELTITPESKIEVLDKEKAPRFKISSNGEVLLLEAETNNDMMRWIISLRSCSYVAKRLSMDNFNIISYIGEGYYGKVALVERKDTKEKYAIKIIRKRNMIQNNRIHTVITERNILQLANHPFIVPLKFAFQSSNKFYLGLEYEPGGELRTLIEEQPTIPLSDIKIYIAEISLAIEYLHDLGIIYRDLKPENILFDEDGHIKLTDFGLAKDMYHSRSSLSFCGTPEYIAPEIISHTPYDESIDWWSLGILMYELVFKRTPFANDNNKAKIYHNIVETQPEFPSYAPIEITDLILRLLKKDPKERGSIIDIKMSKLFKDVNFNDVFQKKIKPSYKPLNNSLKRRPYRVSFDSASNSTSSSQDSPTHINNFSFDEIYDTGIDAQAFDKFSV</sequence>
<dbReference type="InterPro" id="IPR011009">
    <property type="entry name" value="Kinase-like_dom_sf"/>
</dbReference>
<comment type="similarity">
    <text evidence="1">Belongs to the protein kinase superfamily. AGC Ser/Thr protein kinase family. RAC subfamily.</text>
</comment>
<evidence type="ECO:0000256" key="9">
    <source>
        <dbReference type="RuleBase" id="RU000304"/>
    </source>
</evidence>
<evidence type="ECO:0000259" key="11">
    <source>
        <dbReference type="PROSITE" id="PS50011"/>
    </source>
</evidence>
<reference evidence="12" key="1">
    <citation type="submission" date="2016-10" db="EMBL/GenBank/DDBJ databases">
        <authorList>
            <person name="Benchimol M."/>
            <person name="Almeida L.G."/>
            <person name="Vasconcelos A.T."/>
            <person name="Perreira-Neves A."/>
            <person name="Rosa I.A."/>
            <person name="Tasca T."/>
            <person name="Bogo M.R."/>
            <person name="de Souza W."/>
        </authorList>
    </citation>
    <scope>NUCLEOTIDE SEQUENCE [LARGE SCALE GENOMIC DNA]</scope>
    <source>
        <strain evidence="12">K</strain>
    </source>
</reference>
<dbReference type="GO" id="GO:0004674">
    <property type="term" value="F:protein serine/threonine kinase activity"/>
    <property type="evidence" value="ECO:0007669"/>
    <property type="project" value="UniProtKB-KW"/>
</dbReference>
<dbReference type="SMART" id="SM00220">
    <property type="entry name" value="S_TKc"/>
    <property type="match status" value="1"/>
</dbReference>
<evidence type="ECO:0000256" key="8">
    <source>
        <dbReference type="PROSITE-ProRule" id="PRU10141"/>
    </source>
</evidence>
<dbReference type="Gene3D" id="3.30.200.20">
    <property type="entry name" value="Phosphorylase Kinase, domain 1"/>
    <property type="match status" value="1"/>
</dbReference>
<protein>
    <submittedName>
        <fullName evidence="12">AGC family protein kinase</fullName>
    </submittedName>
</protein>
<dbReference type="PANTHER" id="PTHR24351">
    <property type="entry name" value="RIBOSOMAL PROTEIN S6 KINASE"/>
    <property type="match status" value="1"/>
</dbReference>
<organism evidence="12 13">
    <name type="scientific">Tritrichomonas foetus</name>
    <dbReference type="NCBI Taxonomy" id="1144522"/>
    <lineage>
        <taxon>Eukaryota</taxon>
        <taxon>Metamonada</taxon>
        <taxon>Parabasalia</taxon>
        <taxon>Tritrichomonadida</taxon>
        <taxon>Tritrichomonadidae</taxon>
        <taxon>Tritrichomonas</taxon>
    </lineage>
</organism>
<feature type="domain" description="PH" evidence="10">
    <location>
        <begin position="7"/>
        <end position="99"/>
    </location>
</feature>
<dbReference type="PROSITE" id="PS00108">
    <property type="entry name" value="PROTEIN_KINASE_ST"/>
    <property type="match status" value="1"/>
</dbReference>
<evidence type="ECO:0000256" key="7">
    <source>
        <dbReference type="ARBA" id="ARBA00022840"/>
    </source>
</evidence>
<dbReference type="VEuPathDB" id="TrichDB:TRFO_14475"/>
<keyword evidence="2 9" id="KW-0723">Serine/threonine-protein kinase</keyword>
<accession>A0A1J4KUY5</accession>
<dbReference type="InterPro" id="IPR017441">
    <property type="entry name" value="Protein_kinase_ATP_BS"/>
</dbReference>
<dbReference type="Gene3D" id="2.30.29.30">
    <property type="entry name" value="Pleckstrin-homology domain (PH domain)/Phosphotyrosine-binding domain (PTB)"/>
    <property type="match status" value="1"/>
</dbReference>
<evidence type="ECO:0000259" key="10">
    <source>
        <dbReference type="PROSITE" id="PS50003"/>
    </source>
</evidence>
<name>A0A1J4KUY5_9EUKA</name>
<dbReference type="Proteomes" id="UP000179807">
    <property type="component" value="Unassembled WGS sequence"/>
</dbReference>
<dbReference type="FunFam" id="3.30.200.20:FF:000771">
    <property type="entry name" value="AGC family protein kinase"/>
    <property type="match status" value="1"/>
</dbReference>
<keyword evidence="6 12" id="KW-0418">Kinase</keyword>
<dbReference type="SUPFAM" id="SSF56112">
    <property type="entry name" value="Protein kinase-like (PK-like)"/>
    <property type="match status" value="1"/>
</dbReference>